<evidence type="ECO:0000313" key="2">
    <source>
        <dbReference type="EMBL" id="APG46265.1"/>
    </source>
</evidence>
<sequence length="164" mass="17668">MSLLSLRSDRLVAIRPEEIATGDLAALFAPEVVRWLPPGFQTCEGEADQRAFLRKLQHQAEVIGLADARGEVLGLMVLTDAAPGEDTRHLGYLLAERVWGQGLASELLAALQVQMRGRAVTLAGGVMMQNHGSARVLVKAGFVPDHAEASAAAEGEVIYRWRAT</sequence>
<name>A0A1L3I2D0_9RHOB</name>
<dbReference type="Proteomes" id="UP000183859">
    <property type="component" value="Chromosome"/>
</dbReference>
<dbReference type="SUPFAM" id="SSF55729">
    <property type="entry name" value="Acyl-CoA N-acyltransferases (Nat)"/>
    <property type="match status" value="1"/>
</dbReference>
<keyword evidence="3" id="KW-1185">Reference proteome</keyword>
<dbReference type="KEGG" id="php:PhaeoP97_00832"/>
<gene>
    <name evidence="2" type="ORF">PhaeoP97_00832</name>
</gene>
<accession>A0A1L3I2D0</accession>
<proteinExistence type="predicted"/>
<feature type="domain" description="N-acetyltransferase" evidence="1">
    <location>
        <begin position="12"/>
        <end position="164"/>
    </location>
</feature>
<dbReference type="AlphaFoldDB" id="A0A1L3I2D0"/>
<dbReference type="GO" id="GO:0016747">
    <property type="term" value="F:acyltransferase activity, transferring groups other than amino-acyl groups"/>
    <property type="evidence" value="ECO:0007669"/>
    <property type="project" value="InterPro"/>
</dbReference>
<protein>
    <submittedName>
        <fullName evidence="2">Acetyltransferase and methytransferase domain-containing protein</fullName>
    </submittedName>
</protein>
<keyword evidence="2" id="KW-0808">Transferase</keyword>
<dbReference type="Gene3D" id="3.40.630.30">
    <property type="match status" value="1"/>
</dbReference>
<dbReference type="STRING" id="1844006.PhaeoP97_00832"/>
<dbReference type="RefSeq" id="WP_072503994.1">
    <property type="nucleotide sequence ID" value="NZ_CP016364.1"/>
</dbReference>
<evidence type="ECO:0000313" key="3">
    <source>
        <dbReference type="Proteomes" id="UP000183859"/>
    </source>
</evidence>
<dbReference type="InterPro" id="IPR000182">
    <property type="entry name" value="GNAT_dom"/>
</dbReference>
<dbReference type="Pfam" id="PF13302">
    <property type="entry name" value="Acetyltransf_3"/>
    <property type="match status" value="1"/>
</dbReference>
<evidence type="ECO:0000259" key="1">
    <source>
        <dbReference type="PROSITE" id="PS51186"/>
    </source>
</evidence>
<dbReference type="OrthoDB" id="9765084at2"/>
<dbReference type="InterPro" id="IPR016181">
    <property type="entry name" value="Acyl_CoA_acyltransferase"/>
</dbReference>
<dbReference type="EMBL" id="CP016364">
    <property type="protein sequence ID" value="APG46265.1"/>
    <property type="molecule type" value="Genomic_DNA"/>
</dbReference>
<reference evidence="3" key="1">
    <citation type="submission" date="2016-07" db="EMBL/GenBank/DDBJ databases">
        <title>Phaeobacter portensis sp. nov., a tropodithietic acid producing bacterium isolated from a German harbor.</title>
        <authorList>
            <person name="Freese H.M."/>
            <person name="Bunk B."/>
            <person name="Breider S."/>
            <person name="Brinkhoff T."/>
        </authorList>
    </citation>
    <scope>NUCLEOTIDE SEQUENCE [LARGE SCALE GENOMIC DNA]</scope>
    <source>
        <strain evidence="3">P97</strain>
    </source>
</reference>
<dbReference type="PROSITE" id="PS51186">
    <property type="entry name" value="GNAT"/>
    <property type="match status" value="1"/>
</dbReference>
<organism evidence="2 3">
    <name type="scientific">Phaeobacter porticola</name>
    <dbReference type="NCBI Taxonomy" id="1844006"/>
    <lineage>
        <taxon>Bacteria</taxon>
        <taxon>Pseudomonadati</taxon>
        <taxon>Pseudomonadota</taxon>
        <taxon>Alphaproteobacteria</taxon>
        <taxon>Rhodobacterales</taxon>
        <taxon>Roseobacteraceae</taxon>
        <taxon>Phaeobacter</taxon>
    </lineage>
</organism>